<dbReference type="VEuPathDB" id="TriTrypDB:TcIL3000_0_08140"/>
<comment type="caution">
    <text evidence="2">The sequence shown here is derived from an EMBL/GenBank/DDBJ whole genome shotgun (WGS) entry which is preliminary data.</text>
</comment>
<evidence type="ECO:0000313" key="2">
    <source>
        <dbReference type="EMBL" id="CCD15813.1"/>
    </source>
</evidence>
<reference evidence="2 3" key="2">
    <citation type="journal article" date="2012" name="Proc. Natl. Acad. Sci. U.S.A.">
        <title>Antigenic diversity is generated by distinct evolutionary mechanisms in African trypanosome species.</title>
        <authorList>
            <person name="Jackson A.P."/>
            <person name="Berry A."/>
            <person name="Aslett M."/>
            <person name="Allison H.C."/>
            <person name="Burton P."/>
            <person name="Vavrova-Anderson J."/>
            <person name="Brown R."/>
            <person name="Browne H."/>
            <person name="Corton N."/>
            <person name="Hauser H."/>
            <person name="Gamble J."/>
            <person name="Gilderthorp R."/>
            <person name="Marcello L."/>
            <person name="McQuillan J."/>
            <person name="Otto T.D."/>
            <person name="Quail M.A."/>
            <person name="Sanders M.J."/>
            <person name="van Tonder A."/>
            <person name="Ginger M.L."/>
            <person name="Field M.C."/>
            <person name="Barry J.D."/>
            <person name="Hertz-Fowler C."/>
            <person name="Berriman M."/>
        </authorList>
    </citation>
    <scope>NUCLEOTIDE SEQUENCE [LARGE SCALE GENOMIC DNA]</scope>
    <source>
        <strain evidence="2 3">IL3000</strain>
    </source>
</reference>
<dbReference type="EMBL" id="CAEQ01002065">
    <property type="protein sequence ID" value="CCD15813.1"/>
    <property type="molecule type" value="Genomic_DNA"/>
</dbReference>
<organism evidence="2 3">
    <name type="scientific">Trypanosoma congolense (strain IL3000)</name>
    <dbReference type="NCBI Taxonomy" id="1068625"/>
    <lineage>
        <taxon>Eukaryota</taxon>
        <taxon>Discoba</taxon>
        <taxon>Euglenozoa</taxon>
        <taxon>Kinetoplastea</taxon>
        <taxon>Metakinetoplastina</taxon>
        <taxon>Trypanosomatida</taxon>
        <taxon>Trypanosomatidae</taxon>
        <taxon>Trypanosoma</taxon>
        <taxon>Nannomonas</taxon>
    </lineage>
</organism>
<feature type="compositionally biased region" description="Polar residues" evidence="1">
    <location>
        <begin position="92"/>
        <end position="102"/>
    </location>
</feature>
<feature type="compositionally biased region" description="Basic and acidic residues" evidence="1">
    <location>
        <begin position="50"/>
        <end position="61"/>
    </location>
</feature>
<reference evidence="3" key="1">
    <citation type="submission" date="2011-07" db="EMBL/GenBank/DDBJ databases">
        <title>Divergent evolution of antigenic variation in African trypanosomes.</title>
        <authorList>
            <person name="Jackson A.P."/>
            <person name="Berry A."/>
            <person name="Allison H.C."/>
            <person name="Burton P."/>
            <person name="Anderson J."/>
            <person name="Aslett M."/>
            <person name="Brown R."/>
            <person name="Corton N."/>
            <person name="Harris D."/>
            <person name="Hauser H."/>
            <person name="Gamble J."/>
            <person name="Gilderthorp R."/>
            <person name="McQuillan J."/>
            <person name="Quail M.A."/>
            <person name="Sanders M."/>
            <person name="Van Tonder A."/>
            <person name="Ginger M.L."/>
            <person name="Donelson J.E."/>
            <person name="Field M.C."/>
            <person name="Barry J.D."/>
            <person name="Berriman M."/>
            <person name="Hertz-Fowler C."/>
        </authorList>
    </citation>
    <scope>NUCLEOTIDE SEQUENCE [LARGE SCALE GENOMIC DNA]</scope>
    <source>
        <strain evidence="3">IL3000</strain>
    </source>
</reference>
<evidence type="ECO:0000256" key="1">
    <source>
        <dbReference type="SAM" id="MobiDB-lite"/>
    </source>
</evidence>
<proteinExistence type="predicted"/>
<feature type="compositionally biased region" description="Polar residues" evidence="1">
    <location>
        <begin position="39"/>
        <end position="48"/>
    </location>
</feature>
<dbReference type="AlphaFoldDB" id="F9WEU7"/>
<feature type="region of interest" description="Disordered" evidence="1">
    <location>
        <begin position="16"/>
        <end position="102"/>
    </location>
</feature>
<protein>
    <submittedName>
        <fullName evidence="2">WGS project CAEQ00000000 data, annotated contig 315</fullName>
    </submittedName>
</protein>
<sequence>MDEEIYGLVRAIRKSRTNKEAGEKIGQTIHSTSEKDNKGNTIKKSTYPTEKIKKQQEEQKHAIRITETSTKKKDEQKQQVQQAKSAAQTKTNETNVSKNKEQYATIQNKTQEKAPPETTPTLRSSNEELAAHWTVFSEGVGATAAAECADDESRGRAALHSEWCEGWMSLCSCAVADTESVWRQCILHSSDEELAAHWTVFSEGVGATAAAECADDESRGRAALHSEWCEGWMSLCSCAVADTESVWRQCILHSSDEELAAHWTVFSEGVGATAAAECADDESRGRAALHSEWCEGWMSLCSCAVADTESVWRQCILHSSDEELAAHWTVFSEGVGATAAAECADDESRGRAALHSEWCEGWMSLCSCAVADTESVWRQCILHSSDEELAAHWTVFSEGVGATAAAECADDESRGRAALHSEWCEGWMSLCSCAVADTESVWRQCILHSSDEELAAHWTVFSEGVGATAAAEMVGVVGGRGTALTAGFCDGDGVPSLTAAEMAGGIGGRGTAFAEGFRDGDGVPSLTAAEMAGGVGGRGTASAAGFRDGDGVPSLTAAEMAGGIGGRGTAFAAGFRDGDGVPSLTAAEMAGGIGGRGTAFAAGFRDGDGVPSLTAAEMAGGIGGRGTAFAAGFRDGDGVPSLTAAEMAGGIGGRGTAFAAGFRDGDGVPSLTAAEMAGGVGGRGTAFAAGFRDGDGVPSLTAAEMAGGIGGRGTAFAAGFRDGDGVPSLTAAEMAGGVGGRGTAFAAGFRDGDGVPSLTAAEMAGGVGGRGTAFAAGFRDGDGVPSLTAAEMAGGIGGRGTAFAEGFRDGDGVPSLTAAEMAGGIGGRGTAFAAGFRDGDGVPSLTAAEMAGGIGGRGTAFAEGFRDGDGVPFGRVADVCCFYGCSDAVPDLSNFRRASDASFG</sequence>
<name>F9WEU7_TRYCI</name>
<evidence type="ECO:0000313" key="3">
    <source>
        <dbReference type="Proteomes" id="UP000000702"/>
    </source>
</evidence>
<feature type="compositionally biased region" description="Low complexity" evidence="1">
    <location>
        <begin position="78"/>
        <end position="91"/>
    </location>
</feature>
<keyword evidence="3" id="KW-1185">Reference proteome</keyword>
<dbReference type="OMA" id="GWVEAGM"/>
<accession>F9WEU7</accession>
<gene>
    <name evidence="2" type="ORF">TCIL3000_0_08140</name>
</gene>
<dbReference type="Proteomes" id="UP000000702">
    <property type="component" value="Unassembled WGS sequence"/>
</dbReference>